<dbReference type="EMBL" id="VSSQ01089289">
    <property type="protein sequence ID" value="MPN35599.1"/>
    <property type="molecule type" value="Genomic_DNA"/>
</dbReference>
<comment type="caution">
    <text evidence="1">The sequence shown here is derived from an EMBL/GenBank/DDBJ whole genome shotgun (WGS) entry which is preliminary data.</text>
</comment>
<accession>A0A645HBU5</accession>
<evidence type="ECO:0000313" key="1">
    <source>
        <dbReference type="EMBL" id="MPN35599.1"/>
    </source>
</evidence>
<name>A0A645HBU5_9ZZZZ</name>
<reference evidence="1" key="1">
    <citation type="submission" date="2019-08" db="EMBL/GenBank/DDBJ databases">
        <authorList>
            <person name="Kucharzyk K."/>
            <person name="Murdoch R.W."/>
            <person name="Higgins S."/>
            <person name="Loffler F."/>
        </authorList>
    </citation>
    <scope>NUCLEOTIDE SEQUENCE</scope>
</reference>
<gene>
    <name evidence="1" type="ORF">SDC9_183097</name>
</gene>
<sequence length="95" mass="10410">MLCRLRAGVALPCAALIETNKRADVRQRRLILQHKMPVANTGPAVQKQQYGVLLPRAADAKIKRCSVERELLMLVDGILLFHAGSIPSCAIHSVV</sequence>
<proteinExistence type="predicted"/>
<protein>
    <submittedName>
        <fullName evidence="1">Uncharacterized protein</fullName>
    </submittedName>
</protein>
<organism evidence="1">
    <name type="scientific">bioreactor metagenome</name>
    <dbReference type="NCBI Taxonomy" id="1076179"/>
    <lineage>
        <taxon>unclassified sequences</taxon>
        <taxon>metagenomes</taxon>
        <taxon>ecological metagenomes</taxon>
    </lineage>
</organism>
<dbReference type="AlphaFoldDB" id="A0A645HBU5"/>